<evidence type="ECO:0000256" key="5">
    <source>
        <dbReference type="ARBA" id="ARBA00023180"/>
    </source>
</evidence>
<dbReference type="SUPFAM" id="SSF53474">
    <property type="entry name" value="alpha/beta-Hydrolases"/>
    <property type="match status" value="1"/>
</dbReference>
<evidence type="ECO:0000256" key="2">
    <source>
        <dbReference type="ARBA" id="ARBA00022645"/>
    </source>
</evidence>
<dbReference type="PROSITE" id="PS00560">
    <property type="entry name" value="CARBOXYPEPT_SER_HIS"/>
    <property type="match status" value="1"/>
</dbReference>
<keyword evidence="2 6" id="KW-0121">Carboxypeptidase</keyword>
<dbReference type="EC" id="3.4.16.-" evidence="6"/>
<dbReference type="InterPro" id="IPR001563">
    <property type="entry name" value="Peptidase_S10"/>
</dbReference>
<dbReference type="Gene3D" id="3.40.50.1820">
    <property type="entry name" value="alpha/beta hydrolase"/>
    <property type="match status" value="1"/>
</dbReference>
<dbReference type="InterPro" id="IPR029058">
    <property type="entry name" value="AB_hydrolase_fold"/>
</dbReference>
<proteinExistence type="inferred from homology"/>
<dbReference type="InterPro" id="IPR018202">
    <property type="entry name" value="Ser_caboxypep_ser_AS"/>
</dbReference>
<comment type="caution">
    <text evidence="7">The sequence shown here is derived from an EMBL/GenBank/DDBJ whole genome shotgun (WGS) entry which is preliminary data.</text>
</comment>
<dbReference type="Proteomes" id="UP000008383">
    <property type="component" value="Unassembled WGS sequence"/>
</dbReference>
<dbReference type="RefSeq" id="XP_003020088.1">
    <property type="nucleotide sequence ID" value="XM_003020042.1"/>
</dbReference>
<dbReference type="InterPro" id="IPR033124">
    <property type="entry name" value="Ser_caboxypep_his_AS"/>
</dbReference>
<evidence type="ECO:0000313" key="7">
    <source>
        <dbReference type="EMBL" id="EFE39464.1"/>
    </source>
</evidence>
<dbReference type="EMBL" id="ACYE01000336">
    <property type="protein sequence ID" value="EFE39464.1"/>
    <property type="molecule type" value="Genomic_DNA"/>
</dbReference>
<dbReference type="OrthoDB" id="443318at2759"/>
<comment type="similarity">
    <text evidence="1 6">Belongs to the peptidase S10 family.</text>
</comment>
<dbReference type="PANTHER" id="PTHR11802">
    <property type="entry name" value="SERINE PROTEASE FAMILY S10 SERINE CARBOXYPEPTIDASE"/>
    <property type="match status" value="1"/>
</dbReference>
<dbReference type="MEROPS" id="S10.014"/>
<keyword evidence="8" id="KW-1185">Reference proteome</keyword>
<evidence type="ECO:0000256" key="1">
    <source>
        <dbReference type="ARBA" id="ARBA00009431"/>
    </source>
</evidence>
<name>D4DFB5_TRIVH</name>
<dbReference type="KEGG" id="tve:TRV_05861"/>
<dbReference type="GeneID" id="9583852"/>
<keyword evidence="3 6" id="KW-0645">Protease</keyword>
<dbReference type="Pfam" id="PF00450">
    <property type="entry name" value="Peptidase_S10"/>
    <property type="match status" value="1"/>
</dbReference>
<reference evidence="8" key="1">
    <citation type="journal article" date="2011" name="Genome Biol.">
        <title>Comparative and functional genomics provide insights into the pathogenicity of dermatophytic fungi.</title>
        <authorList>
            <person name="Burmester A."/>
            <person name="Shelest E."/>
            <person name="Gloeckner G."/>
            <person name="Heddergott C."/>
            <person name="Schindler S."/>
            <person name="Staib P."/>
            <person name="Heidel A."/>
            <person name="Felder M."/>
            <person name="Petzold A."/>
            <person name="Szafranski K."/>
            <person name="Feuermann M."/>
            <person name="Pedruzzi I."/>
            <person name="Priebe S."/>
            <person name="Groth M."/>
            <person name="Winkler R."/>
            <person name="Li W."/>
            <person name="Kniemeyer O."/>
            <person name="Schroeckh V."/>
            <person name="Hertweck C."/>
            <person name="Hube B."/>
            <person name="White T.C."/>
            <person name="Platzer M."/>
            <person name="Guthke R."/>
            <person name="Heitman J."/>
            <person name="Woestemeyer J."/>
            <person name="Zipfel P.F."/>
            <person name="Monod M."/>
            <person name="Brakhage A.A."/>
        </authorList>
    </citation>
    <scope>NUCLEOTIDE SEQUENCE [LARGE SCALE GENOMIC DNA]</scope>
    <source>
        <strain evidence="8">HKI 0517</strain>
    </source>
</reference>
<dbReference type="HOGENOM" id="CLU_008523_12_3_1"/>
<dbReference type="PRINTS" id="PR00724">
    <property type="entry name" value="CRBOXYPTASEC"/>
</dbReference>
<evidence type="ECO:0000256" key="6">
    <source>
        <dbReference type="RuleBase" id="RU361156"/>
    </source>
</evidence>
<protein>
    <recommendedName>
        <fullName evidence="6">Carboxypeptidase</fullName>
        <ecNumber evidence="6">3.4.16.-</ecNumber>
    </recommendedName>
</protein>
<organism evidence="7 8">
    <name type="scientific">Trichophyton verrucosum (strain HKI 0517)</name>
    <dbReference type="NCBI Taxonomy" id="663202"/>
    <lineage>
        <taxon>Eukaryota</taxon>
        <taxon>Fungi</taxon>
        <taxon>Dikarya</taxon>
        <taxon>Ascomycota</taxon>
        <taxon>Pezizomycotina</taxon>
        <taxon>Eurotiomycetes</taxon>
        <taxon>Eurotiomycetidae</taxon>
        <taxon>Onygenales</taxon>
        <taxon>Arthrodermataceae</taxon>
        <taxon>Trichophyton</taxon>
    </lineage>
</organism>
<evidence type="ECO:0000313" key="8">
    <source>
        <dbReference type="Proteomes" id="UP000008383"/>
    </source>
</evidence>
<dbReference type="GO" id="GO:0006508">
    <property type="term" value="P:proteolysis"/>
    <property type="evidence" value="ECO:0007669"/>
    <property type="project" value="UniProtKB-KW"/>
</dbReference>
<accession>D4DFB5</accession>
<dbReference type="PROSITE" id="PS00131">
    <property type="entry name" value="CARBOXYPEPT_SER_SER"/>
    <property type="match status" value="1"/>
</dbReference>
<dbReference type="GO" id="GO:0004185">
    <property type="term" value="F:serine-type carboxypeptidase activity"/>
    <property type="evidence" value="ECO:0007669"/>
    <property type="project" value="UniProtKB-UniRule"/>
</dbReference>
<sequence>MEYKFQRISHLCCLYSFIHQEQHIKKLNLLFYLPQRKHKAVLNMRFTQIVAAALCLGATEAAVAPIDRARKVLGNQHAFDKRDASGDTAKAPKHLTSKNKKFYVDPTSIPGVPFDIGESYAGNLANTPAGNSSLFFWYFPSENPEAKNEITIWLNGGPGCSSMIGLLQENGPFLWQPGTDGPVKNPYAWSKLTNMVWVDQPAGTGFSPGPPTVKDEIDVANQFSDFWKNFMDTFDLHHSDVYLAGESYAGQYIPYIASGMLDRKDSEYFNVQGITIIDPSIGATEVIIDAPSVPALHRFNNIIDLNETFVNDITKKWESCGYKKFMDDALKFPPAGPMTVPGKSAGCDVWDEIIAAVKEVNPCFNIYHLRDNCPSPSNVMNGPKNFFNNKQIQEAIHAHPTDYRLCGESQIFGPHRNDRSVPSSYGPLASVIERTNNTIIAHGDLDFLLFTEGSLASIQNMTWGGLQGFQKEPSDKFYVPYKDGSEVGGAGFVGKTHRERGLTWVTVDLAGHEIPQYAPTAAYRMLEYMLGRVQSLTETH</sequence>
<evidence type="ECO:0000256" key="4">
    <source>
        <dbReference type="ARBA" id="ARBA00022801"/>
    </source>
</evidence>
<gene>
    <name evidence="7" type="ORF">TRV_05861</name>
</gene>
<evidence type="ECO:0000256" key="3">
    <source>
        <dbReference type="ARBA" id="ARBA00022670"/>
    </source>
</evidence>
<dbReference type="PANTHER" id="PTHR11802:SF116">
    <property type="entry name" value="CARBOXYPEPTIDASE"/>
    <property type="match status" value="1"/>
</dbReference>
<dbReference type="AlphaFoldDB" id="D4DFB5"/>
<keyword evidence="4 6" id="KW-0378">Hydrolase</keyword>
<keyword evidence="5" id="KW-0325">Glycoprotein</keyword>